<proteinExistence type="predicted"/>
<evidence type="ECO:0000313" key="1">
    <source>
        <dbReference type="EMBL" id="KKL68385.1"/>
    </source>
</evidence>
<accession>A0A0F9GG28</accession>
<dbReference type="AlphaFoldDB" id="A0A0F9GG28"/>
<name>A0A0F9GG28_9ZZZZ</name>
<comment type="caution">
    <text evidence="1">The sequence shown here is derived from an EMBL/GenBank/DDBJ whole genome shotgun (WGS) entry which is preliminary data.</text>
</comment>
<protein>
    <submittedName>
        <fullName evidence="1">Uncharacterized protein</fullName>
    </submittedName>
</protein>
<sequence>MSLPKKIRLRVLRRHIVKGIKGLDKDMIRDCVVAKALRERFPRREVTVGVTTASINCTQYHISRAGQVLIGLAVGGKAIKPATITLVRDKRYG</sequence>
<reference evidence="1" key="1">
    <citation type="journal article" date="2015" name="Nature">
        <title>Complex archaea that bridge the gap between prokaryotes and eukaryotes.</title>
        <authorList>
            <person name="Spang A."/>
            <person name="Saw J.H."/>
            <person name="Jorgensen S.L."/>
            <person name="Zaremba-Niedzwiedzka K."/>
            <person name="Martijn J."/>
            <person name="Lind A.E."/>
            <person name="van Eijk R."/>
            <person name="Schleper C."/>
            <person name="Guy L."/>
            <person name="Ettema T.J."/>
        </authorList>
    </citation>
    <scope>NUCLEOTIDE SEQUENCE</scope>
</reference>
<dbReference type="EMBL" id="LAZR01026545">
    <property type="protein sequence ID" value="KKL68385.1"/>
    <property type="molecule type" value="Genomic_DNA"/>
</dbReference>
<gene>
    <name evidence="1" type="ORF">LCGC14_2125470</name>
</gene>
<organism evidence="1">
    <name type="scientific">marine sediment metagenome</name>
    <dbReference type="NCBI Taxonomy" id="412755"/>
    <lineage>
        <taxon>unclassified sequences</taxon>
        <taxon>metagenomes</taxon>
        <taxon>ecological metagenomes</taxon>
    </lineage>
</organism>